<protein>
    <submittedName>
        <fullName evidence="2">Uncharacterized protein</fullName>
    </submittedName>
</protein>
<dbReference type="EMBL" id="CAKLBY020000378">
    <property type="protein sequence ID" value="CAK7947412.1"/>
    <property type="molecule type" value="Genomic_DNA"/>
</dbReference>
<dbReference type="Proteomes" id="UP001162060">
    <property type="component" value="Unassembled WGS sequence"/>
</dbReference>
<feature type="compositionally biased region" description="Polar residues" evidence="1">
    <location>
        <begin position="1"/>
        <end position="11"/>
    </location>
</feature>
<name>A0AAV1VMF2_9STRA</name>
<reference evidence="2" key="1">
    <citation type="submission" date="2024-01" db="EMBL/GenBank/DDBJ databases">
        <authorList>
            <person name="Webb A."/>
        </authorList>
    </citation>
    <scope>NUCLEOTIDE SEQUENCE</scope>
    <source>
        <strain evidence="2">Pm1</strain>
    </source>
</reference>
<evidence type="ECO:0000313" key="2">
    <source>
        <dbReference type="EMBL" id="CAK7947412.1"/>
    </source>
</evidence>
<accession>A0AAV1VMF2</accession>
<comment type="caution">
    <text evidence="2">The sequence shown here is derived from an EMBL/GenBank/DDBJ whole genome shotgun (WGS) entry which is preliminary data.</text>
</comment>
<feature type="region of interest" description="Disordered" evidence="1">
    <location>
        <begin position="1"/>
        <end position="98"/>
    </location>
</feature>
<feature type="compositionally biased region" description="Basic and acidic residues" evidence="1">
    <location>
        <begin position="60"/>
        <end position="70"/>
    </location>
</feature>
<evidence type="ECO:0000256" key="1">
    <source>
        <dbReference type="SAM" id="MobiDB-lite"/>
    </source>
</evidence>
<organism evidence="2 3">
    <name type="scientific">Peronospora matthiolae</name>
    <dbReference type="NCBI Taxonomy" id="2874970"/>
    <lineage>
        <taxon>Eukaryota</taxon>
        <taxon>Sar</taxon>
        <taxon>Stramenopiles</taxon>
        <taxon>Oomycota</taxon>
        <taxon>Peronosporomycetes</taxon>
        <taxon>Peronosporales</taxon>
        <taxon>Peronosporaceae</taxon>
        <taxon>Peronospora</taxon>
    </lineage>
</organism>
<proteinExistence type="predicted"/>
<evidence type="ECO:0000313" key="3">
    <source>
        <dbReference type="Proteomes" id="UP001162060"/>
    </source>
</evidence>
<dbReference type="AlphaFoldDB" id="A0AAV1VMF2"/>
<gene>
    <name evidence="2" type="ORF">PM001_LOCUS32562</name>
</gene>
<sequence>MSAKQPESGNTGDAREGDVEMGEVVGGERMRPPQSPPIPSIQPGDSSEPSGPEAATLVDRGGETDGRASEPVEAEVEETKEDDRMSDASSTGPGRPRFWLRQYGDCIRVILAIGLIS</sequence>